<evidence type="ECO:0000313" key="1">
    <source>
        <dbReference type="EMBL" id="KAK7938853.1"/>
    </source>
</evidence>
<dbReference type="AlphaFoldDB" id="A0AAW0PST7"/>
<organism evidence="1 2">
    <name type="scientific">Mugilogobius chulae</name>
    <name type="common">yellowstripe goby</name>
    <dbReference type="NCBI Taxonomy" id="88201"/>
    <lineage>
        <taxon>Eukaryota</taxon>
        <taxon>Metazoa</taxon>
        <taxon>Chordata</taxon>
        <taxon>Craniata</taxon>
        <taxon>Vertebrata</taxon>
        <taxon>Euteleostomi</taxon>
        <taxon>Actinopterygii</taxon>
        <taxon>Neopterygii</taxon>
        <taxon>Teleostei</taxon>
        <taxon>Neoteleostei</taxon>
        <taxon>Acanthomorphata</taxon>
        <taxon>Gobiaria</taxon>
        <taxon>Gobiiformes</taxon>
        <taxon>Gobioidei</taxon>
        <taxon>Gobiidae</taxon>
        <taxon>Gobionellinae</taxon>
        <taxon>Mugilogobius</taxon>
    </lineage>
</organism>
<gene>
    <name evidence="1" type="ORF">WMY93_002179</name>
</gene>
<protein>
    <submittedName>
        <fullName evidence="1">Uncharacterized protein</fullName>
    </submittedName>
</protein>
<dbReference type="EMBL" id="JBBPFD010000002">
    <property type="protein sequence ID" value="KAK7938853.1"/>
    <property type="molecule type" value="Genomic_DNA"/>
</dbReference>
<reference evidence="2" key="1">
    <citation type="submission" date="2024-04" db="EMBL/GenBank/DDBJ databases">
        <title>Salinicola lusitanus LLJ914,a marine bacterium isolated from the Okinawa Trough.</title>
        <authorList>
            <person name="Li J."/>
        </authorList>
    </citation>
    <scope>NUCLEOTIDE SEQUENCE [LARGE SCALE GENOMIC DNA]</scope>
</reference>
<sequence length="209" mass="23294">MGVKRSVCFGRGSTASWTAYLVKSRLLDTGLCVSTVSLCAFGGLPRGYWVKERSQANNTQRKERNGGGIIERAGEDWQEAEYRQKVRSLEFCVHTSPPGNLLGGRPWESAPISTIPRLFTVARPVTLTRSELVDTVSQLVKLKPHGGRYPQAAQGDNGCPPISQPCLCGTTTKTDRRFRNNDKWTHIWKLDFGPENPRRPFSGRTVMDT</sequence>
<keyword evidence="2" id="KW-1185">Reference proteome</keyword>
<accession>A0AAW0PST7</accession>
<evidence type="ECO:0000313" key="2">
    <source>
        <dbReference type="Proteomes" id="UP001460270"/>
    </source>
</evidence>
<name>A0AAW0PST7_9GOBI</name>
<proteinExistence type="predicted"/>
<comment type="caution">
    <text evidence="1">The sequence shown here is derived from an EMBL/GenBank/DDBJ whole genome shotgun (WGS) entry which is preliminary data.</text>
</comment>
<dbReference type="Proteomes" id="UP001460270">
    <property type="component" value="Unassembled WGS sequence"/>
</dbReference>